<dbReference type="InterPro" id="IPR016031">
    <property type="entry name" value="Trp_RNA-bd_attenuator-like_dom"/>
</dbReference>
<dbReference type="Pfam" id="PF01987">
    <property type="entry name" value="AIM24"/>
    <property type="match status" value="1"/>
</dbReference>
<keyword evidence="1" id="KW-1133">Transmembrane helix</keyword>
<dbReference type="AlphaFoldDB" id="A0A812L810"/>
<dbReference type="InterPro" id="IPR036983">
    <property type="entry name" value="AIM24_sf"/>
</dbReference>
<evidence type="ECO:0000313" key="2">
    <source>
        <dbReference type="EMBL" id="CAE7240747.1"/>
    </source>
</evidence>
<evidence type="ECO:0000313" key="3">
    <source>
        <dbReference type="Proteomes" id="UP000601435"/>
    </source>
</evidence>
<gene>
    <name evidence="2" type="ORF">SNEC2469_LOCUS4327</name>
</gene>
<feature type="transmembrane region" description="Helical" evidence="1">
    <location>
        <begin position="235"/>
        <end position="260"/>
    </location>
</feature>
<keyword evidence="1" id="KW-0472">Membrane</keyword>
<name>A0A812L810_9DINO</name>
<keyword evidence="1" id="KW-0812">Transmembrane</keyword>
<dbReference type="EMBL" id="CAJNJA010008820">
    <property type="protein sequence ID" value="CAE7240747.1"/>
    <property type="molecule type" value="Genomic_DNA"/>
</dbReference>
<organism evidence="2 3">
    <name type="scientific">Symbiodinium necroappetens</name>
    <dbReference type="NCBI Taxonomy" id="1628268"/>
    <lineage>
        <taxon>Eukaryota</taxon>
        <taxon>Sar</taxon>
        <taxon>Alveolata</taxon>
        <taxon>Dinophyceae</taxon>
        <taxon>Suessiales</taxon>
        <taxon>Symbiodiniaceae</taxon>
        <taxon>Symbiodinium</taxon>
    </lineage>
</organism>
<reference evidence="2" key="1">
    <citation type="submission" date="2021-02" db="EMBL/GenBank/DDBJ databases">
        <authorList>
            <person name="Dougan E. K."/>
            <person name="Rhodes N."/>
            <person name="Thang M."/>
            <person name="Chan C."/>
        </authorList>
    </citation>
    <scope>NUCLEOTIDE SEQUENCE</scope>
</reference>
<protein>
    <recommendedName>
        <fullName evidence="4">Altered inheritance of mitochondria protein 24, mitochondrial</fullName>
    </recommendedName>
</protein>
<dbReference type="PANTHER" id="PTHR43657">
    <property type="entry name" value="TRYPTOPHAN RNA-BINDING ATTENUATOR PROTEIN-LIKE PROTEIN"/>
    <property type="match status" value="1"/>
</dbReference>
<dbReference type="PANTHER" id="PTHR43657:SF1">
    <property type="entry name" value="ALTERED INHERITANCE OF MITOCHONDRIA PROTEIN 24, MITOCHONDRIAL"/>
    <property type="match status" value="1"/>
</dbReference>
<dbReference type="Proteomes" id="UP000601435">
    <property type="component" value="Unassembled WGS sequence"/>
</dbReference>
<comment type="caution">
    <text evidence="2">The sequence shown here is derived from an EMBL/GenBank/DDBJ whole genome shotgun (WGS) entry which is preliminary data.</text>
</comment>
<keyword evidence="3" id="KW-1185">Reference proteome</keyword>
<sequence>MAEFEVVRGASASALRVRLQGTAAVKAESDALVSKTDNVEVRASLGGGGLGGLLGGAARSLLTNESFFLQTLQCKGGSGEVLVAPEDQGDIAIVQLPGPNISAVLVTSGAFLCAETGVDVNTRVQGASQGLFSGSGFFLMRCSGHGKLSISCFGSCVRYDLQPGECRQVDNGHLVAWGDSVSYSIGMASASVFSSLASGEGLLCTFTGPGPVWIQTHKPKSHGSSQRSRPAPGGALIGLCIFGCFISIFIIGIFVILFLSTGSELQPRRRSRRLPDEF</sequence>
<evidence type="ECO:0008006" key="4">
    <source>
        <dbReference type="Google" id="ProtNLM"/>
    </source>
</evidence>
<dbReference type="OrthoDB" id="429534at2759"/>
<dbReference type="InterPro" id="IPR002838">
    <property type="entry name" value="AIM24"/>
</dbReference>
<proteinExistence type="predicted"/>
<dbReference type="SUPFAM" id="SSF51219">
    <property type="entry name" value="TRAP-like"/>
    <property type="match status" value="1"/>
</dbReference>
<evidence type="ECO:0000256" key="1">
    <source>
        <dbReference type="SAM" id="Phobius"/>
    </source>
</evidence>
<dbReference type="Gene3D" id="3.60.160.10">
    <property type="entry name" value="Mitochondrial biogenesis AIM24"/>
    <property type="match status" value="1"/>
</dbReference>
<accession>A0A812L810</accession>
<dbReference type="NCBIfam" id="TIGR00266">
    <property type="entry name" value="TIGR00266 family protein"/>
    <property type="match status" value="1"/>
</dbReference>